<dbReference type="PANTHER" id="PTHR12468:SF2">
    <property type="entry name" value="GPI MANNOSYLTRANSFERASE 2"/>
    <property type="match status" value="1"/>
</dbReference>
<dbReference type="Pfam" id="PF04188">
    <property type="entry name" value="Mannosyl_trans2"/>
    <property type="match status" value="1"/>
</dbReference>
<dbReference type="AlphaFoldDB" id="A0A1H9TQ61"/>
<dbReference type="Proteomes" id="UP000198815">
    <property type="component" value="Unassembled WGS sequence"/>
</dbReference>
<keyword evidence="6 10" id="KW-0812">Transmembrane</keyword>
<protein>
    <submittedName>
        <fullName evidence="11">Mannosyltransferase (PIG-V)</fullName>
    </submittedName>
</protein>
<accession>A0A1H9TQ61</accession>
<dbReference type="OrthoDB" id="151635at2"/>
<dbReference type="GO" id="GO:0031501">
    <property type="term" value="C:mannosyltransferase complex"/>
    <property type="evidence" value="ECO:0007669"/>
    <property type="project" value="TreeGrafter"/>
</dbReference>
<feature type="transmembrane region" description="Helical" evidence="10">
    <location>
        <begin position="297"/>
        <end position="314"/>
    </location>
</feature>
<evidence type="ECO:0000256" key="4">
    <source>
        <dbReference type="ARBA" id="ARBA00022676"/>
    </source>
</evidence>
<feature type="transmembrane region" description="Helical" evidence="10">
    <location>
        <begin position="269"/>
        <end position="290"/>
    </location>
</feature>
<keyword evidence="7" id="KW-0256">Endoplasmic reticulum</keyword>
<evidence type="ECO:0000313" key="11">
    <source>
        <dbReference type="EMBL" id="SER99302.1"/>
    </source>
</evidence>
<keyword evidence="12" id="KW-1185">Reference proteome</keyword>
<feature type="transmembrane region" description="Helical" evidence="10">
    <location>
        <begin position="348"/>
        <end position="371"/>
    </location>
</feature>
<dbReference type="STRING" id="64702.SAMN05443377_12638"/>
<proteinExistence type="predicted"/>
<evidence type="ECO:0000256" key="10">
    <source>
        <dbReference type="SAM" id="Phobius"/>
    </source>
</evidence>
<feature type="transmembrane region" description="Helical" evidence="10">
    <location>
        <begin position="202"/>
        <end position="222"/>
    </location>
</feature>
<organism evidence="11 12">
    <name type="scientific">Propionibacterium cyclohexanicum</name>
    <dbReference type="NCBI Taxonomy" id="64702"/>
    <lineage>
        <taxon>Bacteria</taxon>
        <taxon>Bacillati</taxon>
        <taxon>Actinomycetota</taxon>
        <taxon>Actinomycetes</taxon>
        <taxon>Propionibacteriales</taxon>
        <taxon>Propionibacteriaceae</taxon>
        <taxon>Propionibacterium</taxon>
    </lineage>
</organism>
<dbReference type="PANTHER" id="PTHR12468">
    <property type="entry name" value="GPI MANNOSYLTRANSFERASE 2"/>
    <property type="match status" value="1"/>
</dbReference>
<comment type="pathway">
    <text evidence="2">Glycolipid biosynthesis; glycosylphosphatidylinositol-anchor biosynthesis.</text>
</comment>
<evidence type="ECO:0000256" key="6">
    <source>
        <dbReference type="ARBA" id="ARBA00022692"/>
    </source>
</evidence>
<keyword evidence="9 10" id="KW-0472">Membrane</keyword>
<keyword evidence="4 11" id="KW-0328">Glycosyltransferase</keyword>
<keyword evidence="3" id="KW-0337">GPI-anchor biosynthesis</keyword>
<dbReference type="EMBL" id="FOGZ01000026">
    <property type="protein sequence ID" value="SER99302.1"/>
    <property type="molecule type" value="Genomic_DNA"/>
</dbReference>
<evidence type="ECO:0000256" key="9">
    <source>
        <dbReference type="ARBA" id="ARBA00023136"/>
    </source>
</evidence>
<keyword evidence="5 11" id="KW-0808">Transferase</keyword>
<name>A0A1H9TQ61_9ACTN</name>
<feature type="transmembrane region" description="Helical" evidence="10">
    <location>
        <begin position="12"/>
        <end position="30"/>
    </location>
</feature>
<evidence type="ECO:0000256" key="8">
    <source>
        <dbReference type="ARBA" id="ARBA00022989"/>
    </source>
</evidence>
<evidence type="ECO:0000256" key="2">
    <source>
        <dbReference type="ARBA" id="ARBA00004687"/>
    </source>
</evidence>
<dbReference type="GO" id="GO:0006506">
    <property type="term" value="P:GPI anchor biosynthetic process"/>
    <property type="evidence" value="ECO:0007669"/>
    <property type="project" value="UniProtKB-UniPathway"/>
</dbReference>
<sequence>MNDSARRDHLVLTVWLATRLALVVTAFAVMQRTGASLDTVLSRWDVQHYLAIARNGYADPQNMAFFPGIPLLLRAAGAAGLSMTLSGALLSNLAALLAALALARLGGSLAGCAWLLAPMAVFTSVPYTEAIFCALAFWSWLLARRGRWPLSAGLAAAACCVRVSGLFLVAGLAVLALSGGEPSPAGAETAVREPSWRARGRNLCWALLAGLVVLGFVIYLHALTGSWQAWFGAQRAGWQRSFLPPWQGLQNTLFATHPQSWPNEPSRAWMFRFEIASVAIGYLTAIGCAIRRAWGQAVYVLVQVLALSCTTWFISVNRAVLLWFPLFVAIGSVASRRGGSMGLRGGRVVVIAAGVAAGLALLVWWASLFYAGHWAS</sequence>
<reference evidence="11 12" key="1">
    <citation type="submission" date="2016-10" db="EMBL/GenBank/DDBJ databases">
        <authorList>
            <person name="de Groot N.N."/>
        </authorList>
    </citation>
    <scope>NUCLEOTIDE SEQUENCE [LARGE SCALE GENOMIC DNA]</scope>
    <source>
        <strain evidence="11 12">DSM 16859</strain>
    </source>
</reference>
<gene>
    <name evidence="11" type="ORF">SAMN05443377_12638</name>
</gene>
<dbReference type="UniPathway" id="UPA00196"/>
<dbReference type="GO" id="GO:0016020">
    <property type="term" value="C:membrane"/>
    <property type="evidence" value="ECO:0007669"/>
    <property type="project" value="GOC"/>
</dbReference>
<evidence type="ECO:0000256" key="5">
    <source>
        <dbReference type="ARBA" id="ARBA00022679"/>
    </source>
</evidence>
<feature type="transmembrane region" description="Helical" evidence="10">
    <location>
        <begin position="75"/>
        <end position="102"/>
    </location>
</feature>
<dbReference type="RefSeq" id="WP_091970962.1">
    <property type="nucleotide sequence ID" value="NZ_FOGZ01000026.1"/>
</dbReference>
<evidence type="ECO:0000256" key="1">
    <source>
        <dbReference type="ARBA" id="ARBA00004477"/>
    </source>
</evidence>
<feature type="transmembrane region" description="Helical" evidence="10">
    <location>
        <begin position="320"/>
        <end position="336"/>
    </location>
</feature>
<evidence type="ECO:0000256" key="3">
    <source>
        <dbReference type="ARBA" id="ARBA00022502"/>
    </source>
</evidence>
<dbReference type="GO" id="GO:0004376">
    <property type="term" value="F:GPI mannosyltransferase activity"/>
    <property type="evidence" value="ECO:0007669"/>
    <property type="project" value="InterPro"/>
</dbReference>
<dbReference type="InterPro" id="IPR007315">
    <property type="entry name" value="PIG-V/Gpi18"/>
</dbReference>
<dbReference type="GO" id="GO:0000009">
    <property type="term" value="F:alpha-1,6-mannosyltransferase activity"/>
    <property type="evidence" value="ECO:0007669"/>
    <property type="project" value="InterPro"/>
</dbReference>
<evidence type="ECO:0000313" key="12">
    <source>
        <dbReference type="Proteomes" id="UP000198815"/>
    </source>
</evidence>
<keyword evidence="8 10" id="KW-1133">Transmembrane helix</keyword>
<feature type="transmembrane region" description="Helical" evidence="10">
    <location>
        <begin position="114"/>
        <end position="141"/>
    </location>
</feature>
<comment type="subcellular location">
    <subcellularLocation>
        <location evidence="1">Endoplasmic reticulum membrane</location>
        <topology evidence="1">Multi-pass membrane protein</topology>
    </subcellularLocation>
</comment>
<evidence type="ECO:0000256" key="7">
    <source>
        <dbReference type="ARBA" id="ARBA00022824"/>
    </source>
</evidence>